<dbReference type="InterPro" id="IPR038664">
    <property type="entry name" value="Gar1/Naf1_Cbf5-bd_sf"/>
</dbReference>
<keyword evidence="2" id="KW-1185">Reference proteome</keyword>
<evidence type="ECO:0000313" key="2">
    <source>
        <dbReference type="Proteomes" id="UP000294855"/>
    </source>
</evidence>
<dbReference type="AlphaFoldDB" id="A0A484F747"/>
<accession>A0A484F747</accession>
<name>A0A484F747_9EURY</name>
<sequence length="83" mass="9467">MKRLGTVSHLHGKSCFVVKYDTPDGTPLNKMMNLQVIDKSVRPVGKVVTVFGSEKQPYFLVRIFRELDTAQAKKLVKEKVYVK</sequence>
<evidence type="ECO:0000313" key="1">
    <source>
        <dbReference type="EMBL" id="TDQ69374.1"/>
    </source>
</evidence>
<proteinExistence type="predicted"/>
<comment type="caution">
    <text evidence="1">The sequence shown here is derived from an EMBL/GenBank/DDBJ whole genome shotgun (WGS) entry which is preliminary data.</text>
</comment>
<dbReference type="Proteomes" id="UP000294855">
    <property type="component" value="Unassembled WGS sequence"/>
</dbReference>
<dbReference type="EMBL" id="SNYS01000007">
    <property type="protein sequence ID" value="TDQ69374.1"/>
    <property type="molecule type" value="Genomic_DNA"/>
</dbReference>
<reference evidence="1 2" key="1">
    <citation type="submission" date="2019-03" db="EMBL/GenBank/DDBJ databases">
        <title>Genomic Encyclopedia of Type Strains, Phase IV (KMG-IV): sequencing the most valuable type-strain genomes for metagenomic binning, comparative biology and taxonomic classification.</title>
        <authorList>
            <person name="Goeker M."/>
        </authorList>
    </citation>
    <scope>NUCLEOTIDE SEQUENCE [LARGE SCALE GENOMIC DNA]</scope>
    <source>
        <strain evidence="1 2">DSM 13328</strain>
    </source>
</reference>
<protein>
    <submittedName>
        <fullName evidence="1">snoRNP protein GAR1</fullName>
    </submittedName>
</protein>
<gene>
    <name evidence="1" type="ORF">C7391_0699</name>
</gene>
<dbReference type="InterPro" id="IPR009000">
    <property type="entry name" value="Transl_B-barrel_sf"/>
</dbReference>
<organism evidence="1 2">
    <name type="scientific">Methanimicrococcus blatticola</name>
    <dbReference type="NCBI Taxonomy" id="91560"/>
    <lineage>
        <taxon>Archaea</taxon>
        <taxon>Methanobacteriati</taxon>
        <taxon>Methanobacteriota</taxon>
        <taxon>Stenosarchaea group</taxon>
        <taxon>Methanomicrobia</taxon>
        <taxon>Methanosarcinales</taxon>
        <taxon>Methanosarcinaceae</taxon>
        <taxon>Methanimicrococcus</taxon>
    </lineage>
</organism>
<dbReference type="Gene3D" id="2.40.10.230">
    <property type="entry name" value="Probable tRNA pseudouridine synthase domain"/>
    <property type="match status" value="1"/>
</dbReference>
<dbReference type="RefSeq" id="WP_133517167.1">
    <property type="nucleotide sequence ID" value="NZ_JAHDUW010000002.1"/>
</dbReference>
<dbReference type="SUPFAM" id="SSF50447">
    <property type="entry name" value="Translation proteins"/>
    <property type="match status" value="1"/>
</dbReference>
<dbReference type="OrthoDB" id="60264at2157"/>